<evidence type="ECO:0000256" key="2">
    <source>
        <dbReference type="SAM" id="Coils"/>
    </source>
</evidence>
<reference evidence="4 5" key="1">
    <citation type="submission" date="2023-11" db="EMBL/GenBank/DDBJ databases">
        <title>MicrobeMod: A computational toolkit for identifying prokaryotic methylation and restriction-modification with nanopore sequencing.</title>
        <authorList>
            <person name="Crits-Christoph A."/>
            <person name="Kang S.C."/>
            <person name="Lee H."/>
            <person name="Ostrov N."/>
        </authorList>
    </citation>
    <scope>NUCLEOTIDE SEQUENCE [LARGE SCALE GENOMIC DNA]</scope>
    <source>
        <strain evidence="4 5">DSMZ 700</strain>
    </source>
</reference>
<feature type="coiled-coil region" evidence="2">
    <location>
        <begin position="108"/>
        <end position="156"/>
    </location>
</feature>
<sequence>MSLMARFTTLLSAKANKILDAADDPDADMDLSYQKMMTSLQETKAHLADVIAEQVTLEHQMADHQAAIDRHDSDAHIAMKAGREDLARMALADKEAEIHKLAPIQASCEHVKQQAEKLKQYEHKLEQKIEEFRTEKESLKAEHHAAEAELKVDQQLAGIGKGLGGVEDTIQRARDKTHAMSAKAEAMERMMNDGTIHDPLDHRSQSEHEIEKLHDTSEIDDQLAKLRAEMGQSAPAAAPSAADPAKP</sequence>
<proteinExistence type="inferred from homology"/>
<evidence type="ECO:0000313" key="5">
    <source>
        <dbReference type="Proteomes" id="UP001279553"/>
    </source>
</evidence>
<dbReference type="Pfam" id="PF04012">
    <property type="entry name" value="PspA_IM30"/>
    <property type="match status" value="1"/>
</dbReference>
<name>A0AAW9DXE0_ACIAO</name>
<comment type="caution">
    <text evidence="4">The sequence shown here is derived from an EMBL/GenBank/DDBJ whole genome shotgun (WGS) entry which is preliminary data.</text>
</comment>
<organism evidence="4 5">
    <name type="scientific">Acidiphilium acidophilum</name>
    <name type="common">Thiobacillus acidophilus</name>
    <dbReference type="NCBI Taxonomy" id="76588"/>
    <lineage>
        <taxon>Bacteria</taxon>
        <taxon>Pseudomonadati</taxon>
        <taxon>Pseudomonadota</taxon>
        <taxon>Alphaproteobacteria</taxon>
        <taxon>Acetobacterales</taxon>
        <taxon>Acidocellaceae</taxon>
        <taxon>Acidiphilium</taxon>
    </lineage>
</organism>
<dbReference type="AlphaFoldDB" id="A0AAW9DXE0"/>
<keyword evidence="2" id="KW-0175">Coiled coil</keyword>
<dbReference type="PANTHER" id="PTHR31088">
    <property type="entry name" value="MEMBRANE-ASSOCIATED PROTEIN VIPP1, CHLOROPLASTIC"/>
    <property type="match status" value="1"/>
</dbReference>
<dbReference type="EMBL" id="JAWXYB010000018">
    <property type="protein sequence ID" value="MDX5932928.1"/>
    <property type="molecule type" value="Genomic_DNA"/>
</dbReference>
<accession>A0AAW9DXE0</accession>
<dbReference type="RefSeq" id="WP_319615784.1">
    <property type="nucleotide sequence ID" value="NZ_JAWXYB010000018.1"/>
</dbReference>
<feature type="compositionally biased region" description="Basic and acidic residues" evidence="3">
    <location>
        <begin position="194"/>
        <end position="228"/>
    </location>
</feature>
<keyword evidence="5" id="KW-1185">Reference proteome</keyword>
<dbReference type="PANTHER" id="PTHR31088:SF6">
    <property type="entry name" value="PHAGE SHOCK PROTEIN A"/>
    <property type="match status" value="1"/>
</dbReference>
<evidence type="ECO:0000256" key="1">
    <source>
        <dbReference type="ARBA" id="ARBA00043985"/>
    </source>
</evidence>
<feature type="compositionally biased region" description="Low complexity" evidence="3">
    <location>
        <begin position="234"/>
        <end position="247"/>
    </location>
</feature>
<dbReference type="Proteomes" id="UP001279553">
    <property type="component" value="Unassembled WGS sequence"/>
</dbReference>
<feature type="region of interest" description="Disordered" evidence="3">
    <location>
        <begin position="194"/>
        <end position="247"/>
    </location>
</feature>
<gene>
    <name evidence="4" type="ORF">SIL87_19430</name>
</gene>
<evidence type="ECO:0000313" key="4">
    <source>
        <dbReference type="EMBL" id="MDX5932928.1"/>
    </source>
</evidence>
<protein>
    <submittedName>
        <fullName evidence="4">PspA/IM30 family protein</fullName>
    </submittedName>
</protein>
<comment type="similarity">
    <text evidence="1">Belongs to the PspA/Vipp/IM30 family.</text>
</comment>
<evidence type="ECO:0000256" key="3">
    <source>
        <dbReference type="SAM" id="MobiDB-lite"/>
    </source>
</evidence>
<dbReference type="InterPro" id="IPR007157">
    <property type="entry name" value="PspA_VIPP1"/>
</dbReference>